<protein>
    <recommendedName>
        <fullName evidence="2">diguanylate cyclase</fullName>
        <ecNumber evidence="2">2.7.7.65</ecNumber>
    </recommendedName>
</protein>
<reference evidence="5 6" key="1">
    <citation type="submission" date="2018-01" db="EMBL/GenBank/DDBJ databases">
        <authorList>
            <person name="Paulsen S."/>
            <person name="Gram L.K."/>
        </authorList>
    </citation>
    <scope>NUCLEOTIDE SEQUENCE [LARGE SCALE GENOMIC DNA]</scope>
    <source>
        <strain evidence="5 6">S3790</strain>
    </source>
</reference>
<dbReference type="GO" id="GO:0043709">
    <property type="term" value="P:cell adhesion involved in single-species biofilm formation"/>
    <property type="evidence" value="ECO:0007669"/>
    <property type="project" value="TreeGrafter"/>
</dbReference>
<dbReference type="Pfam" id="PF00990">
    <property type="entry name" value="GGDEF"/>
    <property type="match status" value="1"/>
</dbReference>
<proteinExistence type="predicted"/>
<dbReference type="GO" id="GO:0052621">
    <property type="term" value="F:diguanylate cyclase activity"/>
    <property type="evidence" value="ECO:0007669"/>
    <property type="project" value="UniProtKB-EC"/>
</dbReference>
<feature type="domain" description="GGDEF" evidence="4">
    <location>
        <begin position="228"/>
        <end position="362"/>
    </location>
</feature>
<dbReference type="NCBIfam" id="TIGR00254">
    <property type="entry name" value="GGDEF"/>
    <property type="match status" value="1"/>
</dbReference>
<sequence>MIVITLFIVLTFTIFNNRLIARHIDQREHLYQSQFLNQKRDIELLHRLASLLAACNNTIEAQQVVTDVVPKILGNVSGAVAIMRASRNLLETKLSWGENRIGLDSYSPDDCWALRKGKYHFAKDELTNMQCAHMHGCEYQQTLCIPMIAHGEAIGMMSLVFETETVDDKLQNLCFTIAEHIGLAMANLELQEKLRQQALRDPLTGLYNRRYLEEILEQELIFASRSQSNLSVLMVDMDHFKRFNDNFGHDAGDYVLKQLASVLTQVCTDDDSVCRVGGEEIAIVLPKMDIDTSLLLAQKICTRVREMHPKFNGQVLGQLTVSIGIATYPDSADKSDSLIKEADIALYQAKNSGRDKALHISYTE</sequence>
<organism evidence="5 6">
    <name type="scientific">Pseudoalteromonas aurantia</name>
    <dbReference type="NCBI Taxonomy" id="43654"/>
    <lineage>
        <taxon>Bacteria</taxon>
        <taxon>Pseudomonadati</taxon>
        <taxon>Pseudomonadota</taxon>
        <taxon>Gammaproteobacteria</taxon>
        <taxon>Alteromonadales</taxon>
        <taxon>Pseudoalteromonadaceae</taxon>
        <taxon>Pseudoalteromonas</taxon>
    </lineage>
</organism>
<dbReference type="SMART" id="SM00065">
    <property type="entry name" value="GAF"/>
    <property type="match status" value="1"/>
</dbReference>
<dbReference type="SMART" id="SM00267">
    <property type="entry name" value="GGDEF"/>
    <property type="match status" value="1"/>
</dbReference>
<reference evidence="6" key="2">
    <citation type="submission" date="2019-06" db="EMBL/GenBank/DDBJ databases">
        <title>Co-occurence of chitin degradation, pigmentation and bioactivity in marine Pseudoalteromonas.</title>
        <authorList>
            <person name="Sonnenschein E.C."/>
            <person name="Bech P.K."/>
        </authorList>
    </citation>
    <scope>NUCLEOTIDE SEQUENCE [LARGE SCALE GENOMIC DNA]</scope>
    <source>
        <strain evidence="6">S3790</strain>
    </source>
</reference>
<dbReference type="PANTHER" id="PTHR45138">
    <property type="entry name" value="REGULATORY COMPONENTS OF SENSORY TRANSDUCTION SYSTEM"/>
    <property type="match status" value="1"/>
</dbReference>
<dbReference type="Proteomes" id="UP000307217">
    <property type="component" value="Unassembled WGS sequence"/>
</dbReference>
<evidence type="ECO:0000313" key="6">
    <source>
        <dbReference type="Proteomes" id="UP000307217"/>
    </source>
</evidence>
<dbReference type="SUPFAM" id="SSF55781">
    <property type="entry name" value="GAF domain-like"/>
    <property type="match status" value="1"/>
</dbReference>
<name>A0A5S3VCW4_9GAMM</name>
<dbReference type="GO" id="GO:0005886">
    <property type="term" value="C:plasma membrane"/>
    <property type="evidence" value="ECO:0007669"/>
    <property type="project" value="TreeGrafter"/>
</dbReference>
<dbReference type="InterPro" id="IPR043128">
    <property type="entry name" value="Rev_trsase/Diguanyl_cyclase"/>
</dbReference>
<comment type="caution">
    <text evidence="5">The sequence shown here is derived from an EMBL/GenBank/DDBJ whole genome shotgun (WGS) entry which is preliminary data.</text>
</comment>
<dbReference type="InterPro" id="IPR000160">
    <property type="entry name" value="GGDEF_dom"/>
</dbReference>
<gene>
    <name evidence="5" type="ORF">CWC19_02405</name>
</gene>
<evidence type="ECO:0000256" key="3">
    <source>
        <dbReference type="ARBA" id="ARBA00034247"/>
    </source>
</evidence>
<comment type="cofactor">
    <cofactor evidence="1">
        <name>Mg(2+)</name>
        <dbReference type="ChEBI" id="CHEBI:18420"/>
    </cofactor>
</comment>
<accession>A0A5S3VCW4</accession>
<dbReference type="Gene3D" id="3.30.450.40">
    <property type="match status" value="1"/>
</dbReference>
<dbReference type="InterPro" id="IPR029016">
    <property type="entry name" value="GAF-like_dom_sf"/>
</dbReference>
<dbReference type="EMBL" id="PNBX01000007">
    <property type="protein sequence ID" value="TMO70060.1"/>
    <property type="molecule type" value="Genomic_DNA"/>
</dbReference>
<dbReference type="SUPFAM" id="SSF55073">
    <property type="entry name" value="Nucleotide cyclase"/>
    <property type="match status" value="1"/>
</dbReference>
<dbReference type="InterPro" id="IPR003018">
    <property type="entry name" value="GAF"/>
</dbReference>
<evidence type="ECO:0000256" key="1">
    <source>
        <dbReference type="ARBA" id="ARBA00001946"/>
    </source>
</evidence>
<dbReference type="PROSITE" id="PS50887">
    <property type="entry name" value="GGDEF"/>
    <property type="match status" value="1"/>
</dbReference>
<evidence type="ECO:0000256" key="2">
    <source>
        <dbReference type="ARBA" id="ARBA00012528"/>
    </source>
</evidence>
<dbReference type="GO" id="GO:1902201">
    <property type="term" value="P:negative regulation of bacterial-type flagellum-dependent cell motility"/>
    <property type="evidence" value="ECO:0007669"/>
    <property type="project" value="TreeGrafter"/>
</dbReference>
<dbReference type="Gene3D" id="3.30.70.270">
    <property type="match status" value="1"/>
</dbReference>
<dbReference type="AlphaFoldDB" id="A0A5S3VCW4"/>
<dbReference type="CDD" id="cd01949">
    <property type="entry name" value="GGDEF"/>
    <property type="match status" value="1"/>
</dbReference>
<dbReference type="EC" id="2.7.7.65" evidence="2"/>
<dbReference type="FunFam" id="3.30.70.270:FF:000001">
    <property type="entry name" value="Diguanylate cyclase domain protein"/>
    <property type="match status" value="1"/>
</dbReference>
<dbReference type="InterPro" id="IPR050469">
    <property type="entry name" value="Diguanylate_Cyclase"/>
</dbReference>
<comment type="catalytic activity">
    <reaction evidence="3">
        <text>2 GTP = 3',3'-c-di-GMP + 2 diphosphate</text>
        <dbReference type="Rhea" id="RHEA:24898"/>
        <dbReference type="ChEBI" id="CHEBI:33019"/>
        <dbReference type="ChEBI" id="CHEBI:37565"/>
        <dbReference type="ChEBI" id="CHEBI:58805"/>
        <dbReference type="EC" id="2.7.7.65"/>
    </reaction>
</comment>
<evidence type="ECO:0000313" key="5">
    <source>
        <dbReference type="EMBL" id="TMO70060.1"/>
    </source>
</evidence>
<evidence type="ECO:0000259" key="4">
    <source>
        <dbReference type="PROSITE" id="PS50887"/>
    </source>
</evidence>
<dbReference type="PANTHER" id="PTHR45138:SF9">
    <property type="entry name" value="DIGUANYLATE CYCLASE DGCM-RELATED"/>
    <property type="match status" value="1"/>
</dbReference>
<dbReference type="InterPro" id="IPR029787">
    <property type="entry name" value="Nucleotide_cyclase"/>
</dbReference>